<evidence type="ECO:0000256" key="1">
    <source>
        <dbReference type="SAM" id="SignalP"/>
    </source>
</evidence>
<proteinExistence type="predicted"/>
<evidence type="ECO:0000313" key="2">
    <source>
        <dbReference type="RefSeq" id="XP_001392788.3"/>
    </source>
</evidence>
<sequence length="252" mass="27217">MHFSSLLVASALCLTPAVYGYGVAQVTVKSHEDCDPGAPANDKLIGDAETTYVTEDTCEKAKISHSLSIDAYSVSLQDVTKDTSERCHGLGVYANDQCIGVPNAVVPFYPGEEDAESGCIPDDPFDKYVYVRLLCDGGDGNADDLKKVESHNPAEDLAKDPNDTENNGGGNILGGLGLGLSELRIFMRKRLNILKLPPIVVSPSNATEYYYGFQFQTTCVTIAQQTNNHSLSTNGLNSVRSVDHHQTPITDW</sequence>
<reference evidence="2" key="1">
    <citation type="submission" date="2025-02" db="EMBL/GenBank/DDBJ databases">
        <authorList>
            <consortium name="NCBI Genome Project"/>
        </authorList>
    </citation>
    <scope>NUCLEOTIDE SEQUENCE</scope>
</reference>
<dbReference type="KEGG" id="ang:An08g06730"/>
<organism evidence="2">
    <name type="scientific">Aspergillus niger</name>
    <dbReference type="NCBI Taxonomy" id="5061"/>
    <lineage>
        <taxon>Eukaryota</taxon>
        <taxon>Fungi</taxon>
        <taxon>Dikarya</taxon>
        <taxon>Ascomycota</taxon>
        <taxon>Pezizomycotina</taxon>
        <taxon>Eurotiomycetes</taxon>
        <taxon>Eurotiomycetidae</taxon>
        <taxon>Eurotiales</taxon>
        <taxon>Aspergillaceae</taxon>
        <taxon>Aspergillus</taxon>
        <taxon>Aspergillus subgen. Circumdati</taxon>
    </lineage>
</organism>
<accession>A0AAJ6QDC0</accession>
<keyword evidence="1" id="KW-0732">Signal</keyword>
<reference evidence="2" key="2">
    <citation type="submission" date="2025-08" db="UniProtKB">
        <authorList>
            <consortium name="RefSeq"/>
        </authorList>
    </citation>
    <scope>IDENTIFICATION</scope>
</reference>
<dbReference type="RefSeq" id="XP_001392788.3">
    <property type="nucleotide sequence ID" value="XM_001392751.3"/>
</dbReference>
<dbReference type="GeneID" id="4982990"/>
<name>A0AAJ6QDC0_ASPNG</name>
<feature type="signal peptide" evidence="1">
    <location>
        <begin position="1"/>
        <end position="20"/>
    </location>
</feature>
<dbReference type="AlphaFoldDB" id="A0AAJ6QDC0"/>
<dbReference type="VEuPathDB" id="FungiDB:An08g06730"/>
<gene>
    <name evidence="2" type="ORF">An08g06730</name>
</gene>
<protein>
    <submittedName>
        <fullName evidence="2">Uncharacterized protein</fullName>
    </submittedName>
</protein>
<feature type="chain" id="PRO_5044884677" evidence="1">
    <location>
        <begin position="21"/>
        <end position="252"/>
    </location>
</feature>